<feature type="chain" id="PRO_5005544375" description="TIGR03118 family protein" evidence="1">
    <location>
        <begin position="28"/>
        <end position="367"/>
    </location>
</feature>
<evidence type="ECO:0000313" key="2">
    <source>
        <dbReference type="EMBL" id="KND61982.1"/>
    </source>
</evidence>
<keyword evidence="1" id="KW-0732">Signal</keyword>
<dbReference type="Gene3D" id="2.120.10.30">
    <property type="entry name" value="TolB, C-terminal domain"/>
    <property type="match status" value="2"/>
</dbReference>
<gene>
    <name evidence="2" type="ORF">BVER_02192</name>
</gene>
<keyword evidence="3" id="KW-1185">Reference proteome</keyword>
<proteinExistence type="predicted"/>
<evidence type="ECO:0000256" key="1">
    <source>
        <dbReference type="SAM" id="SignalP"/>
    </source>
</evidence>
<protein>
    <recommendedName>
        <fullName evidence="4">TIGR03118 family protein</fullName>
    </recommendedName>
</protein>
<sequence length="367" mass="37496">MQNGLLSRARSCAAIVVALTATLTGLASCGGSDGGMLSPTRFKATAVVSDGAIAAPHTDPNLKNAWGVAFNPQGFVWVANNGSQTATLYDGNGVVQSLVVSIPATASGPANPTGIVFNNGADVTIARNGKSGTAAFIFAGEGGSITAWAPAVDTTHAFTVADSSASGAVYKGLAIAATASGHRFYASDFHNNKIDVFDATFTPITVSGGFRDPQIPAGFAPFGIQTIGAKIFVTYAKQDADMHDDVPGAGNGFIDVFDVDGTLLQRFAQNGQLNASWGVALAPGNFGTFSNTILVGNFGDGTIDAFDPTTGAFVGQLMNSDGTPLVQRGLWGIAFGNNLNAQPSNTLFFAAGPNFEADGVYGCIDMQ</sequence>
<comment type="caution">
    <text evidence="2">The sequence shown here is derived from an EMBL/GenBank/DDBJ whole genome shotgun (WGS) entry which is preliminary data.</text>
</comment>
<dbReference type="OrthoDB" id="581621at2"/>
<reference evidence="3" key="1">
    <citation type="submission" date="2015-06" db="EMBL/GenBank/DDBJ databases">
        <title>Comparative genomics of Burkholderia leaf nodule symbionts.</title>
        <authorList>
            <person name="Carlier A."/>
            <person name="Eberl L."/>
            <person name="Pinto-Carbo M."/>
        </authorList>
    </citation>
    <scope>NUCLEOTIDE SEQUENCE [LARGE SCALE GENOMIC DNA]</scope>
    <source>
        <strain evidence="3">UZHbot4</strain>
    </source>
</reference>
<name>A0A0L0MH03_9BURK</name>
<dbReference type="NCBIfam" id="TIGR03118">
    <property type="entry name" value="PEPCTERM_chp_1"/>
    <property type="match status" value="1"/>
</dbReference>
<dbReference type="SUPFAM" id="SSF75011">
    <property type="entry name" value="3-carboxy-cis,cis-mucoante lactonizing enzyme"/>
    <property type="match status" value="1"/>
</dbReference>
<dbReference type="AlphaFoldDB" id="A0A0L0MH03"/>
<accession>A0A0L0MH03</accession>
<dbReference type="InterPro" id="IPR017549">
    <property type="entry name" value="APMV_L690"/>
</dbReference>
<dbReference type="RefSeq" id="WP_050452071.1">
    <property type="nucleotide sequence ID" value="NZ_LFJJ01000007.1"/>
</dbReference>
<dbReference type="Proteomes" id="UP000036959">
    <property type="component" value="Unassembled WGS sequence"/>
</dbReference>
<dbReference type="InterPro" id="IPR011042">
    <property type="entry name" value="6-blade_b-propeller_TolB-like"/>
</dbReference>
<evidence type="ECO:0008006" key="4">
    <source>
        <dbReference type="Google" id="ProtNLM"/>
    </source>
</evidence>
<feature type="signal peptide" evidence="1">
    <location>
        <begin position="1"/>
        <end position="27"/>
    </location>
</feature>
<dbReference type="PATRIC" id="fig|242163.4.peg.6111"/>
<evidence type="ECO:0000313" key="3">
    <source>
        <dbReference type="Proteomes" id="UP000036959"/>
    </source>
</evidence>
<organism evidence="2 3">
    <name type="scientific">Candidatus Burkholderia verschuerenii</name>
    <dbReference type="NCBI Taxonomy" id="242163"/>
    <lineage>
        <taxon>Bacteria</taxon>
        <taxon>Pseudomonadati</taxon>
        <taxon>Pseudomonadota</taxon>
        <taxon>Betaproteobacteria</taxon>
        <taxon>Burkholderiales</taxon>
        <taxon>Burkholderiaceae</taxon>
        <taxon>Burkholderia</taxon>
    </lineage>
</organism>
<dbReference type="EMBL" id="LFJJ01000007">
    <property type="protein sequence ID" value="KND61982.1"/>
    <property type="molecule type" value="Genomic_DNA"/>
</dbReference>